<evidence type="ECO:0000256" key="16">
    <source>
        <dbReference type="RuleBase" id="RU000532"/>
    </source>
</evidence>
<evidence type="ECO:0000256" key="13">
    <source>
        <dbReference type="HAMAP-Rule" id="MF_00145"/>
    </source>
</evidence>
<evidence type="ECO:0000256" key="4">
    <source>
        <dbReference type="ARBA" id="ARBA00011245"/>
    </source>
</evidence>
<dbReference type="PANTHER" id="PTHR11406:SF23">
    <property type="entry name" value="PHOSPHOGLYCERATE KINASE 1, CHLOROPLASTIC-RELATED"/>
    <property type="match status" value="1"/>
</dbReference>
<evidence type="ECO:0000256" key="15">
    <source>
        <dbReference type="PIRSR" id="PIRSR000724-2"/>
    </source>
</evidence>
<sequence>MIKSIKDLDLKGKRVFFRFDFNVPLDQSGAIKDDTRIRRALPTIEYAMEHGAKCIFTSHLGRPKGERKAEMSLAPVAGRLQELLGTAVGFADDCIGAQAETAVANLKDGDAVLLENLRFHPGETKNDPDFASQLASLADVYVNDAFGTAHRAHASTVGVPDLLKEKAAGFLMKEELENLEKALKNPQKPVVALFGGAKVSDKTELLKNLVNRMDTILIGGGMANTFLKAQGSDVGASKTEEEMVNTAAEILRDKKCTILLPVDVVVADRMEDGASTRTVTSDFIPSGQMALDIGPKTVQDFSDEISRAGTIVWNGPMGVFEIDAFKNGTMKIAEAVASASAFSLIGGGDTIRAIQQAGVADKISYISTGGGAFMEFMEGKILPGVAALEQ</sequence>
<dbReference type="FunFam" id="3.40.50.1260:FF:000031">
    <property type="entry name" value="Phosphoglycerate kinase 1"/>
    <property type="match status" value="1"/>
</dbReference>
<dbReference type="InterPro" id="IPR036043">
    <property type="entry name" value="Phosphoglycerate_kinase_sf"/>
</dbReference>
<reference evidence="18" key="1">
    <citation type="submission" date="2012-06" db="EMBL/GenBank/DDBJ databases">
        <title>Complete sequence of chromosome of Desulfomonile tiedjei DSM 6799.</title>
        <authorList>
            <person name="Lucas S."/>
            <person name="Copeland A."/>
            <person name="Lapidus A."/>
            <person name="Glavina del Rio T."/>
            <person name="Dalin E."/>
            <person name="Tice H."/>
            <person name="Bruce D."/>
            <person name="Goodwin L."/>
            <person name="Pitluck S."/>
            <person name="Peters L."/>
            <person name="Ovchinnikova G."/>
            <person name="Zeytun A."/>
            <person name="Lu M."/>
            <person name="Kyrpides N."/>
            <person name="Mavromatis K."/>
            <person name="Ivanova N."/>
            <person name="Brettin T."/>
            <person name="Detter J.C."/>
            <person name="Han C."/>
            <person name="Larimer F."/>
            <person name="Land M."/>
            <person name="Hauser L."/>
            <person name="Markowitz V."/>
            <person name="Cheng J.-F."/>
            <person name="Hugenholtz P."/>
            <person name="Woyke T."/>
            <person name="Wu D."/>
            <person name="Spring S."/>
            <person name="Schroeder M."/>
            <person name="Brambilla E."/>
            <person name="Klenk H.-P."/>
            <person name="Eisen J.A."/>
        </authorList>
    </citation>
    <scope>NUCLEOTIDE SEQUENCE [LARGE SCALE GENOMIC DNA]</scope>
    <source>
        <strain evidence="18">ATCC 49306 / DSM 6799 / DCB-1</strain>
    </source>
</reference>
<evidence type="ECO:0000313" key="17">
    <source>
        <dbReference type="EMBL" id="AFM22806.1"/>
    </source>
</evidence>
<feature type="binding site" evidence="13 15">
    <location>
        <position position="202"/>
    </location>
    <ligand>
        <name>ATP</name>
        <dbReference type="ChEBI" id="CHEBI:30616"/>
    </ligand>
</feature>
<accession>I4BZR5</accession>
<keyword evidence="8 13" id="KW-0808">Transferase</keyword>
<dbReference type="UniPathway" id="UPA00109">
    <property type="reaction ID" value="UER00185"/>
</dbReference>
<keyword evidence="11 13" id="KW-0067">ATP-binding</keyword>
<dbReference type="HAMAP" id="MF_00145">
    <property type="entry name" value="Phosphoglyc_kinase"/>
    <property type="match status" value="1"/>
</dbReference>
<keyword evidence="18" id="KW-1185">Reference proteome</keyword>
<evidence type="ECO:0000256" key="1">
    <source>
        <dbReference type="ARBA" id="ARBA00000642"/>
    </source>
</evidence>
<dbReference type="HOGENOM" id="CLU_025427_0_2_7"/>
<dbReference type="KEGG" id="dti:Desti_0056"/>
<evidence type="ECO:0000256" key="6">
    <source>
        <dbReference type="ARBA" id="ARBA00016471"/>
    </source>
</evidence>
<dbReference type="GO" id="GO:0005524">
    <property type="term" value="F:ATP binding"/>
    <property type="evidence" value="ECO:0007669"/>
    <property type="project" value="UniProtKB-KW"/>
</dbReference>
<dbReference type="FunFam" id="3.40.50.1260:FF:000006">
    <property type="entry name" value="Phosphoglycerate kinase"/>
    <property type="match status" value="1"/>
</dbReference>
<keyword evidence="12 13" id="KW-0324">Glycolysis</keyword>
<proteinExistence type="inferred from homology"/>
<dbReference type="InterPro" id="IPR001576">
    <property type="entry name" value="Phosphoglycerate_kinase"/>
</dbReference>
<dbReference type="GO" id="GO:0005829">
    <property type="term" value="C:cytosol"/>
    <property type="evidence" value="ECO:0007669"/>
    <property type="project" value="TreeGrafter"/>
</dbReference>
<feature type="binding site" evidence="13 15">
    <location>
        <begin position="347"/>
        <end position="350"/>
    </location>
    <ligand>
        <name>ATP</name>
        <dbReference type="ChEBI" id="CHEBI:30616"/>
    </ligand>
</feature>
<dbReference type="CDD" id="cd00318">
    <property type="entry name" value="Phosphoglycerate_kinase"/>
    <property type="match status" value="1"/>
</dbReference>
<comment type="caution">
    <text evidence="13">Lacks conserved residue(s) required for the propagation of feature annotation.</text>
</comment>
<dbReference type="Gene3D" id="3.40.50.1260">
    <property type="entry name" value="Phosphoglycerate kinase, N-terminal domain"/>
    <property type="match status" value="2"/>
</dbReference>
<comment type="catalytic activity">
    <reaction evidence="1 13 16">
        <text>(2R)-3-phosphoglycerate + ATP = (2R)-3-phospho-glyceroyl phosphate + ADP</text>
        <dbReference type="Rhea" id="RHEA:14801"/>
        <dbReference type="ChEBI" id="CHEBI:30616"/>
        <dbReference type="ChEBI" id="CHEBI:57604"/>
        <dbReference type="ChEBI" id="CHEBI:58272"/>
        <dbReference type="ChEBI" id="CHEBI:456216"/>
        <dbReference type="EC" id="2.7.2.3"/>
    </reaction>
</comment>
<evidence type="ECO:0000256" key="3">
    <source>
        <dbReference type="ARBA" id="ARBA00008982"/>
    </source>
</evidence>
<comment type="subcellular location">
    <subcellularLocation>
        <location evidence="13">Cytoplasm</location>
    </subcellularLocation>
</comment>
<feature type="binding site" evidence="13">
    <location>
        <position position="118"/>
    </location>
    <ligand>
        <name>substrate</name>
    </ligand>
</feature>
<feature type="binding site" evidence="14">
    <location>
        <position position="151"/>
    </location>
    <ligand>
        <name>(2R)-3-phosphoglycerate</name>
        <dbReference type="ChEBI" id="CHEBI:58272"/>
    </ligand>
</feature>
<evidence type="ECO:0000256" key="12">
    <source>
        <dbReference type="ARBA" id="ARBA00023152"/>
    </source>
</evidence>
<organism evidence="17 18">
    <name type="scientific">Desulfomonile tiedjei (strain ATCC 49306 / DSM 6799 / DCB-1)</name>
    <dbReference type="NCBI Taxonomy" id="706587"/>
    <lineage>
        <taxon>Bacteria</taxon>
        <taxon>Pseudomonadati</taxon>
        <taxon>Thermodesulfobacteriota</taxon>
        <taxon>Desulfomonilia</taxon>
        <taxon>Desulfomonilales</taxon>
        <taxon>Desulfomonilaceae</taxon>
        <taxon>Desulfomonile</taxon>
    </lineage>
</organism>
<comment type="pathway">
    <text evidence="2 13">Carbohydrate degradation; glycolysis; pyruvate from D-glyceraldehyde 3-phosphate: step 2/5.</text>
</comment>
<gene>
    <name evidence="13" type="primary">pgk</name>
    <name evidence="17" type="ordered locus">Desti_0056</name>
</gene>
<dbReference type="eggNOG" id="COG0126">
    <property type="taxonomic scope" value="Bacteria"/>
</dbReference>
<keyword evidence="10 13" id="KW-0418">Kinase</keyword>
<dbReference type="Proteomes" id="UP000006055">
    <property type="component" value="Chromosome"/>
</dbReference>
<keyword evidence="9 13" id="KW-0547">Nucleotide-binding</keyword>
<dbReference type="PRINTS" id="PR00477">
    <property type="entry name" value="PHGLYCKINASE"/>
</dbReference>
<dbReference type="PIRSF" id="PIRSF000724">
    <property type="entry name" value="Pgk"/>
    <property type="match status" value="1"/>
</dbReference>
<dbReference type="PATRIC" id="fig|706587.4.peg.59"/>
<evidence type="ECO:0000256" key="14">
    <source>
        <dbReference type="PIRSR" id="PIRSR000724-1"/>
    </source>
</evidence>
<feature type="binding site" evidence="13">
    <location>
        <position position="151"/>
    </location>
    <ligand>
        <name>substrate</name>
    </ligand>
</feature>
<dbReference type="GO" id="GO:0006094">
    <property type="term" value="P:gluconeogenesis"/>
    <property type="evidence" value="ECO:0007669"/>
    <property type="project" value="TreeGrafter"/>
</dbReference>
<evidence type="ECO:0000256" key="8">
    <source>
        <dbReference type="ARBA" id="ARBA00022679"/>
    </source>
</evidence>
<keyword evidence="7 13" id="KW-0963">Cytoplasm</keyword>
<feature type="binding site" evidence="13 14">
    <location>
        <begin position="59"/>
        <end position="62"/>
    </location>
    <ligand>
        <name>substrate</name>
    </ligand>
</feature>
<dbReference type="GO" id="GO:0006096">
    <property type="term" value="P:glycolytic process"/>
    <property type="evidence" value="ECO:0007669"/>
    <property type="project" value="UniProtKB-UniRule"/>
</dbReference>
<feature type="binding site" evidence="13">
    <location>
        <position position="36"/>
    </location>
    <ligand>
        <name>substrate</name>
    </ligand>
</feature>
<feature type="binding site" evidence="14">
    <location>
        <position position="118"/>
    </location>
    <ligand>
        <name>(2R)-3-phosphoglycerate</name>
        <dbReference type="ChEBI" id="CHEBI:58272"/>
    </ligand>
</feature>
<feature type="binding site" evidence="13 14">
    <location>
        <begin position="20"/>
        <end position="22"/>
    </location>
    <ligand>
        <name>substrate</name>
    </ligand>
</feature>
<name>I4BZR5_DESTA</name>
<dbReference type="GO" id="GO:0004618">
    <property type="term" value="F:phosphoglycerate kinase activity"/>
    <property type="evidence" value="ECO:0007669"/>
    <property type="project" value="UniProtKB-UniRule"/>
</dbReference>
<dbReference type="AlphaFoldDB" id="I4BZR5"/>
<dbReference type="GO" id="GO:0043531">
    <property type="term" value="F:ADP binding"/>
    <property type="evidence" value="ECO:0007669"/>
    <property type="project" value="TreeGrafter"/>
</dbReference>
<dbReference type="STRING" id="706587.Desti_0056"/>
<evidence type="ECO:0000256" key="7">
    <source>
        <dbReference type="ARBA" id="ARBA00022490"/>
    </source>
</evidence>
<evidence type="ECO:0000313" key="18">
    <source>
        <dbReference type="Proteomes" id="UP000006055"/>
    </source>
</evidence>
<evidence type="ECO:0000256" key="10">
    <source>
        <dbReference type="ARBA" id="ARBA00022777"/>
    </source>
</evidence>
<comment type="similarity">
    <text evidence="3 13 16">Belongs to the phosphoglycerate kinase family.</text>
</comment>
<dbReference type="EC" id="2.7.2.3" evidence="5 13"/>
<evidence type="ECO:0000256" key="2">
    <source>
        <dbReference type="ARBA" id="ARBA00004838"/>
    </source>
</evidence>
<evidence type="ECO:0000256" key="11">
    <source>
        <dbReference type="ARBA" id="ARBA00022840"/>
    </source>
</evidence>
<feature type="binding site" evidence="14">
    <location>
        <position position="36"/>
    </location>
    <ligand>
        <name>(2R)-3-phosphoglycerate</name>
        <dbReference type="ChEBI" id="CHEBI:58272"/>
    </ligand>
</feature>
<comment type="subunit">
    <text evidence="4 13">Monomer.</text>
</comment>
<evidence type="ECO:0000256" key="9">
    <source>
        <dbReference type="ARBA" id="ARBA00022741"/>
    </source>
</evidence>
<dbReference type="OrthoDB" id="9808460at2"/>
<feature type="binding site" evidence="13 15">
    <location>
        <position position="321"/>
    </location>
    <ligand>
        <name>ATP</name>
        <dbReference type="ChEBI" id="CHEBI:30616"/>
    </ligand>
</feature>
<dbReference type="Pfam" id="PF00162">
    <property type="entry name" value="PGK"/>
    <property type="match status" value="1"/>
</dbReference>
<dbReference type="PANTHER" id="PTHR11406">
    <property type="entry name" value="PHOSPHOGLYCERATE KINASE"/>
    <property type="match status" value="1"/>
</dbReference>
<protein>
    <recommendedName>
        <fullName evidence="6 13">Phosphoglycerate kinase</fullName>
        <ecNumber evidence="5 13">2.7.2.3</ecNumber>
    </recommendedName>
</protein>
<dbReference type="InterPro" id="IPR015824">
    <property type="entry name" value="Phosphoglycerate_kinase_N"/>
</dbReference>
<dbReference type="EMBL" id="CP003360">
    <property type="protein sequence ID" value="AFM22806.1"/>
    <property type="molecule type" value="Genomic_DNA"/>
</dbReference>
<dbReference type="SUPFAM" id="SSF53748">
    <property type="entry name" value="Phosphoglycerate kinase"/>
    <property type="match status" value="1"/>
</dbReference>
<dbReference type="RefSeq" id="WP_014807965.1">
    <property type="nucleotide sequence ID" value="NC_018025.1"/>
</dbReference>
<evidence type="ECO:0000256" key="5">
    <source>
        <dbReference type="ARBA" id="ARBA00013061"/>
    </source>
</evidence>